<keyword evidence="4" id="KW-1185">Reference proteome</keyword>
<accession>A0ABU8NHZ5</accession>
<dbReference type="EMBL" id="JBBEUB010000001">
    <property type="protein sequence ID" value="MEJ2901090.1"/>
    <property type="molecule type" value="Genomic_DNA"/>
</dbReference>
<evidence type="ECO:0000313" key="3">
    <source>
        <dbReference type="EMBL" id="MEJ2901090.1"/>
    </source>
</evidence>
<organism evidence="3 4">
    <name type="scientific">Pedobacter panaciterrae</name>
    <dbReference type="NCBI Taxonomy" id="363849"/>
    <lineage>
        <taxon>Bacteria</taxon>
        <taxon>Pseudomonadati</taxon>
        <taxon>Bacteroidota</taxon>
        <taxon>Sphingobacteriia</taxon>
        <taxon>Sphingobacteriales</taxon>
        <taxon>Sphingobacteriaceae</taxon>
        <taxon>Pedobacter</taxon>
    </lineage>
</organism>
<name>A0ABU8NHZ5_9SPHI</name>
<gene>
    <name evidence="3" type="ORF">WAE58_01560</name>
</gene>
<feature type="domain" description="GAD-related" evidence="1">
    <location>
        <begin position="2"/>
        <end position="93"/>
    </location>
</feature>
<dbReference type="Pfam" id="PF08906">
    <property type="entry name" value="T6SS_Tdi1_C"/>
    <property type="match status" value="1"/>
</dbReference>
<dbReference type="Proteomes" id="UP001378956">
    <property type="component" value="Unassembled WGS sequence"/>
</dbReference>
<dbReference type="RefSeq" id="WP_337714960.1">
    <property type="nucleotide sequence ID" value="NZ_JBBEUB010000001.1"/>
</dbReference>
<evidence type="ECO:0000259" key="2">
    <source>
        <dbReference type="Pfam" id="PF08906"/>
    </source>
</evidence>
<proteinExistence type="predicted"/>
<sequence>MFDIFFEKYPNYSIVLKATGDVSDKYEGKLPPQLIDFWNSYGFGIFMNGYLKLINPLEFQPVFDEAYDNTDVEIVFGVTALGDFLTWTGDAIRAVYFRNGKDSIIESGDDMEWFFDMDLADEGFLRANLSDHNYLTAKENHGALQYDECFGYVPLLSLGGQEKVEHLQKVKIKEHIAIIAQSFGKIK</sequence>
<dbReference type="InterPro" id="IPR014983">
    <property type="entry name" value="GAD-rel"/>
</dbReference>
<evidence type="ECO:0000313" key="4">
    <source>
        <dbReference type="Proteomes" id="UP001378956"/>
    </source>
</evidence>
<protein>
    <submittedName>
        <fullName evidence="3">T6SS immunity protein Tdi1 domain-containing protein</fullName>
    </submittedName>
</protein>
<dbReference type="Pfam" id="PF08887">
    <property type="entry name" value="GAD-like"/>
    <property type="match status" value="1"/>
</dbReference>
<dbReference type="InterPro" id="IPR015002">
    <property type="entry name" value="T6SS_Tdi1_C"/>
</dbReference>
<evidence type="ECO:0000259" key="1">
    <source>
        <dbReference type="Pfam" id="PF08887"/>
    </source>
</evidence>
<reference evidence="3 4" key="1">
    <citation type="submission" date="2024-03" db="EMBL/GenBank/DDBJ databases">
        <title>Sequence of Lycoming College Course Isolates.</title>
        <authorList>
            <person name="Plotts O."/>
            <person name="Newman J."/>
        </authorList>
    </citation>
    <scope>NUCLEOTIDE SEQUENCE [LARGE SCALE GENOMIC DNA]</scope>
    <source>
        <strain evidence="3 4">CJB-3</strain>
    </source>
</reference>
<feature type="domain" description="T6SS immunity protein Tdi1 C-terminal" evidence="2">
    <location>
        <begin position="115"/>
        <end position="181"/>
    </location>
</feature>
<comment type="caution">
    <text evidence="3">The sequence shown here is derived from an EMBL/GenBank/DDBJ whole genome shotgun (WGS) entry which is preliminary data.</text>
</comment>